<reference evidence="1" key="1">
    <citation type="submission" date="2022-01" db="EMBL/GenBank/DDBJ databases">
        <authorList>
            <person name="King R."/>
        </authorList>
    </citation>
    <scope>NUCLEOTIDE SEQUENCE</scope>
</reference>
<dbReference type="EMBL" id="OV725082">
    <property type="protein sequence ID" value="CAH1405044.1"/>
    <property type="molecule type" value="Genomic_DNA"/>
</dbReference>
<evidence type="ECO:0000313" key="1">
    <source>
        <dbReference type="EMBL" id="CAH1405044.1"/>
    </source>
</evidence>
<evidence type="ECO:0000313" key="2">
    <source>
        <dbReference type="Proteomes" id="UP001152798"/>
    </source>
</evidence>
<proteinExistence type="predicted"/>
<dbReference type="Proteomes" id="UP001152798">
    <property type="component" value="Chromosome 6"/>
</dbReference>
<name>A0A9P0HMW7_NEZVI</name>
<protein>
    <submittedName>
        <fullName evidence="1">Uncharacterized protein</fullName>
    </submittedName>
</protein>
<organism evidence="1 2">
    <name type="scientific">Nezara viridula</name>
    <name type="common">Southern green stink bug</name>
    <name type="synonym">Cimex viridulus</name>
    <dbReference type="NCBI Taxonomy" id="85310"/>
    <lineage>
        <taxon>Eukaryota</taxon>
        <taxon>Metazoa</taxon>
        <taxon>Ecdysozoa</taxon>
        <taxon>Arthropoda</taxon>
        <taxon>Hexapoda</taxon>
        <taxon>Insecta</taxon>
        <taxon>Pterygota</taxon>
        <taxon>Neoptera</taxon>
        <taxon>Paraneoptera</taxon>
        <taxon>Hemiptera</taxon>
        <taxon>Heteroptera</taxon>
        <taxon>Panheteroptera</taxon>
        <taxon>Pentatomomorpha</taxon>
        <taxon>Pentatomoidea</taxon>
        <taxon>Pentatomidae</taxon>
        <taxon>Pentatominae</taxon>
        <taxon>Nezara</taxon>
    </lineage>
</organism>
<keyword evidence="2" id="KW-1185">Reference proteome</keyword>
<gene>
    <name evidence="1" type="ORF">NEZAVI_LOCUS13336</name>
</gene>
<dbReference type="AlphaFoldDB" id="A0A9P0HMW7"/>
<sequence length="83" mass="8776">MRRTAADTGYTGKLIALIDAECGLGAACNAISWTISSEVHTLAWRESGGRILTVKGNSTIAAGYWAVQATVNISLPKVRCHLS</sequence>
<accession>A0A9P0HMW7</accession>